<protein>
    <recommendedName>
        <fullName evidence="9">KipI family sensor histidine kinase inhibitor</fullName>
    </recommendedName>
</protein>
<name>A0A0U4WUA6_9MICO</name>
<feature type="domain" description="Carboxyltransferase" evidence="5">
    <location>
        <begin position="1"/>
        <end position="214"/>
    </location>
</feature>
<keyword evidence="1" id="KW-0547">Nucleotide-binding</keyword>
<dbReference type="SMART" id="SM00796">
    <property type="entry name" value="AHS1"/>
    <property type="match status" value="1"/>
</dbReference>
<evidence type="ECO:0000259" key="5">
    <source>
        <dbReference type="SMART" id="SM00796"/>
    </source>
</evidence>
<dbReference type="Proteomes" id="UP000218965">
    <property type="component" value="Chromosome"/>
</dbReference>
<dbReference type="PANTHER" id="PTHR43309:SF3">
    <property type="entry name" value="5-OXOPROLINASE SUBUNIT C"/>
    <property type="match status" value="1"/>
</dbReference>
<dbReference type="InterPro" id="IPR052708">
    <property type="entry name" value="PxpC"/>
</dbReference>
<reference evidence="8" key="1">
    <citation type="submission" date="2015-12" db="EMBL/GenBank/DDBJ databases">
        <authorList>
            <person name="Shamseldin A."/>
            <person name="Moawad H."/>
            <person name="Abd El-Rahim W.M."/>
            <person name="Sadowsky M.J."/>
        </authorList>
    </citation>
    <scope>NUCLEOTIDE SEQUENCE [LARGE SCALE GENOMIC DNA]</scope>
    <source>
        <strain evidence="8">JAM AC0309</strain>
    </source>
</reference>
<evidence type="ECO:0000259" key="6">
    <source>
        <dbReference type="SMART" id="SM00797"/>
    </source>
</evidence>
<evidence type="ECO:0000313" key="7">
    <source>
        <dbReference type="EMBL" id="BAU31463.1"/>
    </source>
</evidence>
<dbReference type="SUPFAM" id="SSF50891">
    <property type="entry name" value="Cyclophilin-like"/>
    <property type="match status" value="2"/>
</dbReference>
<evidence type="ECO:0000256" key="3">
    <source>
        <dbReference type="ARBA" id="ARBA00022840"/>
    </source>
</evidence>
<dbReference type="PANTHER" id="PTHR43309">
    <property type="entry name" value="5-OXOPROLINASE SUBUNIT C"/>
    <property type="match status" value="1"/>
</dbReference>
<dbReference type="SUPFAM" id="SSF160467">
    <property type="entry name" value="PH0987 N-terminal domain-like"/>
    <property type="match status" value="1"/>
</dbReference>
<dbReference type="AlphaFoldDB" id="A0A0U4WUA6"/>
<feature type="region of interest" description="Disordered" evidence="4">
    <location>
        <begin position="231"/>
        <end position="273"/>
    </location>
</feature>
<dbReference type="EMBL" id="AP017315">
    <property type="protein sequence ID" value="BAU31463.1"/>
    <property type="molecule type" value="Genomic_DNA"/>
</dbReference>
<feature type="compositionally biased region" description="Basic and acidic residues" evidence="4">
    <location>
        <begin position="250"/>
        <end position="273"/>
    </location>
</feature>
<dbReference type="OrthoDB" id="9768696at2"/>
<evidence type="ECO:0000256" key="1">
    <source>
        <dbReference type="ARBA" id="ARBA00022741"/>
    </source>
</evidence>
<evidence type="ECO:0000313" key="8">
    <source>
        <dbReference type="Proteomes" id="UP000218965"/>
    </source>
</evidence>
<reference evidence="7 8" key="2">
    <citation type="submission" date="2016-01" db="EMBL/GenBank/DDBJ databases">
        <title>Microcella alkaliphila JAM AC0309 whole genome shotgun sequence.</title>
        <authorList>
            <person name="Kurata A."/>
            <person name="Hirose Y."/>
            <person name="Kishimoto N."/>
            <person name="Kobayashi T."/>
        </authorList>
    </citation>
    <scope>NUCLEOTIDE SEQUENCE [LARGE SCALE GENOMIC DNA]</scope>
    <source>
        <strain evidence="7 8">JAM AC0309</strain>
    </source>
</reference>
<keyword evidence="3" id="KW-0067">ATP-binding</keyword>
<dbReference type="Pfam" id="PF02682">
    <property type="entry name" value="CT_C_D"/>
    <property type="match status" value="1"/>
</dbReference>
<evidence type="ECO:0000256" key="2">
    <source>
        <dbReference type="ARBA" id="ARBA00022801"/>
    </source>
</evidence>
<dbReference type="GO" id="GO:0016787">
    <property type="term" value="F:hydrolase activity"/>
    <property type="evidence" value="ECO:0007669"/>
    <property type="project" value="UniProtKB-KW"/>
</dbReference>
<dbReference type="InterPro" id="IPR029000">
    <property type="entry name" value="Cyclophilin-like_dom_sf"/>
</dbReference>
<organism evidence="7 8">
    <name type="scientific">Microcella alkaliphila</name>
    <dbReference type="NCBI Taxonomy" id="279828"/>
    <lineage>
        <taxon>Bacteria</taxon>
        <taxon>Bacillati</taxon>
        <taxon>Actinomycetota</taxon>
        <taxon>Actinomycetes</taxon>
        <taxon>Micrococcales</taxon>
        <taxon>Microbacteriaceae</taxon>
        <taxon>Microcella</taxon>
    </lineage>
</organism>
<feature type="domain" description="Carboxyltransferase" evidence="6">
    <location>
        <begin position="301"/>
        <end position="570"/>
    </location>
</feature>
<dbReference type="InterPro" id="IPR003778">
    <property type="entry name" value="CT_A_B"/>
</dbReference>
<gene>
    <name evidence="7" type="ORF">MalAC0309_0591</name>
</gene>
<evidence type="ECO:0000256" key="4">
    <source>
        <dbReference type="SAM" id="MobiDB-lite"/>
    </source>
</evidence>
<dbReference type="GO" id="GO:0005524">
    <property type="term" value="F:ATP binding"/>
    <property type="evidence" value="ECO:0007669"/>
    <property type="project" value="UniProtKB-KW"/>
</dbReference>
<keyword evidence="2" id="KW-0378">Hydrolase</keyword>
<proteinExistence type="predicted"/>
<dbReference type="InterPro" id="IPR003833">
    <property type="entry name" value="CT_C_D"/>
</dbReference>
<dbReference type="RefSeq" id="WP_096420696.1">
    <property type="nucleotide sequence ID" value="NZ_AP017315.1"/>
</dbReference>
<dbReference type="Pfam" id="PF02626">
    <property type="entry name" value="CT_A_B"/>
    <property type="match status" value="1"/>
</dbReference>
<dbReference type="KEGG" id="malk:MalAC0309_0591"/>
<evidence type="ECO:0008006" key="9">
    <source>
        <dbReference type="Google" id="ProtNLM"/>
    </source>
</evidence>
<dbReference type="SMART" id="SM00797">
    <property type="entry name" value="AHS2"/>
    <property type="match status" value="1"/>
</dbReference>
<dbReference type="Gene3D" id="2.40.100.10">
    <property type="entry name" value="Cyclophilin-like"/>
    <property type="match status" value="2"/>
</dbReference>
<dbReference type="Gene3D" id="3.30.1360.40">
    <property type="match status" value="1"/>
</dbReference>
<sequence>MRLLSYGDRALLVECDDLAGARRAYRTLTARRFGGVTELVPGGRTVLVRADTRVTGLTHLAHWVRSVLDGTDEPDSSRGEGARCVAPGGDAPGGAVVSIPVVYDGEDLADVASAWGCSVDEVVARHAATEWVCAFVGFAPGFPYLVPAGADGRPKALPPVPRRATSRQRVPAGAVALAAEYCGVYPRESPGGWQLIGRTDAVLWDARREPPALVTAGTRVRFEPVRAVVRDVSQESSDTRAGSTGVGGRADGRTPEKRHGHASEVERTDGKERDEGAAVLRVLEPGALTLVQDLGRPGLAAIGVGASGAFDRAAHRLANRLVGNDECAAGLEILLGGAALALPAGAWIAVTGADGPVTLDEAPVAHAHPVRAERDGAVLRIGPAARGVRSYVAVRGGIAVESVLGSRSRDTLAALGPDPVSAGDELIVGGAVTGPVPAVDLVPVDASGIDHAELDVRPGPRLDWFTRDSWHRMLETEWTVSVRADRTGVRLDGPTLDRVPAVVDRELASEGMTAGAIQVSPDGVPTILGPDHPVTGGYPVIAVVTDDTLDRLAQLRPGTHVRLRLATGRP</sequence>
<accession>A0A0U4WUA6</accession>
<dbReference type="NCBIfam" id="TIGR00724">
    <property type="entry name" value="urea_amlyse_rel"/>
    <property type="match status" value="1"/>
</dbReference>